<dbReference type="GO" id="GO:0043025">
    <property type="term" value="C:neuronal cell body"/>
    <property type="evidence" value="ECO:0007669"/>
    <property type="project" value="TreeGrafter"/>
</dbReference>
<comment type="caution">
    <text evidence="9">The sequence shown here is derived from an EMBL/GenBank/DDBJ whole genome shotgun (WGS) entry which is preliminary data.</text>
</comment>
<evidence type="ECO:0000256" key="3">
    <source>
        <dbReference type="ARBA" id="ARBA00022692"/>
    </source>
</evidence>
<sequence length="303" mass="35194">MYLNAYSLVHQRNLFFEQFIFFKVLGLSPWTLNFSAKASRGRNTKFTVWRFSHITTYTFRQQKMIKIFNKMNNIDQTLQRYAFHSSENGNVIISLIFIFNILICAVLVTLGLHNAVLDMIQKRFKFLNSSIMKLGNIEEDSKLSPAFSLQRLAAQRRPALHDVVNIRHTYHKLCEICEDVSEFYGFTILAGMAHNGILVTLIVSYFLLVFFMGMIKLDLISCFTYGVIVVWFAFQTTVLTSYVTRTIIQIEKTANVINKLIRQCAMDEKVEKELINFRCELAFQKVKFTAWGIFSLDRSFLAS</sequence>
<dbReference type="PANTHER" id="PTHR21143">
    <property type="entry name" value="INVERTEBRATE GUSTATORY RECEPTOR"/>
    <property type="match status" value="1"/>
</dbReference>
<accession>A0A8J2HMS2</accession>
<protein>
    <recommendedName>
        <fullName evidence="8">Gustatory receptor</fullName>
    </recommendedName>
</protein>
<keyword evidence="4 8" id="KW-1133">Transmembrane helix</keyword>
<keyword evidence="3 8" id="KW-0812">Transmembrane</keyword>
<dbReference type="AlphaFoldDB" id="A0A8J2HMS2"/>
<feature type="transmembrane region" description="Helical" evidence="8">
    <location>
        <begin position="91"/>
        <end position="117"/>
    </location>
</feature>
<dbReference type="InterPro" id="IPR013604">
    <property type="entry name" value="7TM_chemorcpt"/>
</dbReference>
<evidence type="ECO:0000256" key="8">
    <source>
        <dbReference type="RuleBase" id="RU363108"/>
    </source>
</evidence>
<evidence type="ECO:0000256" key="2">
    <source>
        <dbReference type="ARBA" id="ARBA00022475"/>
    </source>
</evidence>
<evidence type="ECO:0000256" key="7">
    <source>
        <dbReference type="ARBA" id="ARBA00023224"/>
    </source>
</evidence>
<dbReference type="Proteomes" id="UP000786811">
    <property type="component" value="Unassembled WGS sequence"/>
</dbReference>
<evidence type="ECO:0000256" key="6">
    <source>
        <dbReference type="ARBA" id="ARBA00023170"/>
    </source>
</evidence>
<keyword evidence="6 8" id="KW-0675">Receptor</keyword>
<gene>
    <name evidence="9" type="ORF">HICCMSTLAB_LOCUS11864</name>
</gene>
<reference evidence="9" key="1">
    <citation type="submission" date="2021-04" db="EMBL/GenBank/DDBJ databases">
        <authorList>
            <person name="Chebbi M.A.C M."/>
        </authorList>
    </citation>
    <scope>NUCLEOTIDE SEQUENCE</scope>
</reference>
<evidence type="ECO:0000256" key="1">
    <source>
        <dbReference type="ARBA" id="ARBA00004651"/>
    </source>
</evidence>
<dbReference type="GO" id="GO:0007635">
    <property type="term" value="P:chemosensory behavior"/>
    <property type="evidence" value="ECO:0007669"/>
    <property type="project" value="TreeGrafter"/>
</dbReference>
<dbReference type="GO" id="GO:0008049">
    <property type="term" value="P:male courtship behavior"/>
    <property type="evidence" value="ECO:0007669"/>
    <property type="project" value="TreeGrafter"/>
</dbReference>
<keyword evidence="5 8" id="KW-0472">Membrane</keyword>
<comment type="caution">
    <text evidence="8">Lacks conserved residue(s) required for the propagation of feature annotation.</text>
</comment>
<keyword evidence="2 8" id="KW-1003">Cell membrane</keyword>
<evidence type="ECO:0000313" key="9">
    <source>
        <dbReference type="EMBL" id="CAG5104162.1"/>
    </source>
</evidence>
<keyword evidence="7 8" id="KW-0807">Transducer</keyword>
<dbReference type="OrthoDB" id="6366728at2759"/>
<dbReference type="PANTHER" id="PTHR21143:SF104">
    <property type="entry name" value="GUSTATORY RECEPTOR 8A-RELATED"/>
    <property type="match status" value="1"/>
</dbReference>
<comment type="subcellular location">
    <subcellularLocation>
        <location evidence="1 8">Cell membrane</location>
        <topology evidence="1 8">Multi-pass membrane protein</topology>
    </subcellularLocation>
</comment>
<evidence type="ECO:0000256" key="5">
    <source>
        <dbReference type="ARBA" id="ARBA00023136"/>
    </source>
</evidence>
<organism evidence="9 10">
    <name type="scientific">Cotesia congregata</name>
    <name type="common">Parasitoid wasp</name>
    <name type="synonym">Apanteles congregatus</name>
    <dbReference type="NCBI Taxonomy" id="51543"/>
    <lineage>
        <taxon>Eukaryota</taxon>
        <taxon>Metazoa</taxon>
        <taxon>Ecdysozoa</taxon>
        <taxon>Arthropoda</taxon>
        <taxon>Hexapoda</taxon>
        <taxon>Insecta</taxon>
        <taxon>Pterygota</taxon>
        <taxon>Neoptera</taxon>
        <taxon>Endopterygota</taxon>
        <taxon>Hymenoptera</taxon>
        <taxon>Apocrita</taxon>
        <taxon>Ichneumonoidea</taxon>
        <taxon>Braconidae</taxon>
        <taxon>Microgastrinae</taxon>
        <taxon>Cotesia</taxon>
    </lineage>
</organism>
<dbReference type="GO" id="GO:0050909">
    <property type="term" value="P:sensory perception of taste"/>
    <property type="evidence" value="ECO:0007669"/>
    <property type="project" value="InterPro"/>
</dbReference>
<dbReference type="GO" id="GO:0005886">
    <property type="term" value="C:plasma membrane"/>
    <property type="evidence" value="ECO:0007669"/>
    <property type="project" value="UniProtKB-SubCell"/>
</dbReference>
<comment type="function">
    <text evidence="8">Gustatory receptor which mediates acceptance or avoidance behavior, depending on its substrates.</text>
</comment>
<evidence type="ECO:0000256" key="4">
    <source>
        <dbReference type="ARBA" id="ARBA00022989"/>
    </source>
</evidence>
<evidence type="ECO:0000313" key="10">
    <source>
        <dbReference type="Proteomes" id="UP000786811"/>
    </source>
</evidence>
<dbReference type="GO" id="GO:0030425">
    <property type="term" value="C:dendrite"/>
    <property type="evidence" value="ECO:0007669"/>
    <property type="project" value="TreeGrafter"/>
</dbReference>
<dbReference type="GO" id="GO:0007165">
    <property type="term" value="P:signal transduction"/>
    <property type="evidence" value="ECO:0007669"/>
    <property type="project" value="UniProtKB-KW"/>
</dbReference>
<keyword evidence="10" id="KW-1185">Reference proteome</keyword>
<name>A0A8J2HMS2_COTCN</name>
<comment type="similarity">
    <text evidence="8">Belongs to the insect chemoreceptor superfamily. Gustatory receptor (GR) family.</text>
</comment>
<dbReference type="Pfam" id="PF08395">
    <property type="entry name" value="7tm_7"/>
    <property type="match status" value="1"/>
</dbReference>
<feature type="transmembrane region" description="Helical" evidence="8">
    <location>
        <begin position="223"/>
        <end position="243"/>
    </location>
</feature>
<dbReference type="EMBL" id="CAJNRD030001123">
    <property type="protein sequence ID" value="CAG5104162.1"/>
    <property type="molecule type" value="Genomic_DNA"/>
</dbReference>
<dbReference type="GO" id="GO:0030424">
    <property type="term" value="C:axon"/>
    <property type="evidence" value="ECO:0007669"/>
    <property type="project" value="TreeGrafter"/>
</dbReference>
<feature type="transmembrane region" description="Helical" evidence="8">
    <location>
        <begin position="197"/>
        <end position="217"/>
    </location>
</feature>
<proteinExistence type="inferred from homology"/>
<feature type="non-terminal residue" evidence="9">
    <location>
        <position position="303"/>
    </location>
</feature>